<evidence type="ECO:0000256" key="1">
    <source>
        <dbReference type="SAM" id="Coils"/>
    </source>
</evidence>
<comment type="caution">
    <text evidence="2">The sequence shown here is derived from an EMBL/GenBank/DDBJ whole genome shotgun (WGS) entry which is preliminary data.</text>
</comment>
<reference evidence="2 3" key="1">
    <citation type="journal article" date="2020" name="Microb. Ecol.">
        <title>Ecogenomics of the Marine Benthic Filamentous Cyanobacterium Adonisia.</title>
        <authorList>
            <person name="Walter J.M."/>
            <person name="Coutinho F.H."/>
            <person name="Leomil L."/>
            <person name="Hargreaves P.I."/>
            <person name="Campeao M.E."/>
            <person name="Vieira V.V."/>
            <person name="Silva B.S."/>
            <person name="Fistarol G.O."/>
            <person name="Salomon P.S."/>
            <person name="Sawabe T."/>
            <person name="Mino S."/>
            <person name="Hosokawa M."/>
            <person name="Miyashita H."/>
            <person name="Maruyama F."/>
            <person name="van Verk M.C."/>
            <person name="Dutilh B.E."/>
            <person name="Thompson C.C."/>
            <person name="Thompson F.L."/>
        </authorList>
    </citation>
    <scope>NUCLEOTIDE SEQUENCE [LARGE SCALE GENOMIC DNA]</scope>
    <source>
        <strain evidence="2 3">CCMR0082</strain>
    </source>
</reference>
<feature type="coiled-coil region" evidence="1">
    <location>
        <begin position="24"/>
        <end position="58"/>
    </location>
</feature>
<accession>A0A6M0SKI1</accession>
<organism evidence="2 3">
    <name type="scientific">Adonisia turfae CCMR0082</name>
    <dbReference type="NCBI Taxonomy" id="2304604"/>
    <lineage>
        <taxon>Bacteria</taxon>
        <taxon>Bacillati</taxon>
        <taxon>Cyanobacteriota</taxon>
        <taxon>Adonisia</taxon>
        <taxon>Adonisia turfae</taxon>
    </lineage>
</organism>
<sequence length="198" mass="23466">MWWLFTLGLFGVLGIADRILKNLKKKAFKERKRWENEHKKVEKEILNYEKKIQDKIRKAQSRANFEQLTQLHFESMKVANHAYRLLKDARTALDAIGEAIKTAGIEKNRLIAEKRATHNAHERTQIEQEISALIDLREKLFPDKDELKAQRNHFNNRVKDFNANTRTLKLTIRDKCGNRGRDWYQRLEARTASRRRSG</sequence>
<dbReference type="RefSeq" id="WP_163671955.1">
    <property type="nucleotide sequence ID" value="NZ_QZCE01000003.1"/>
</dbReference>
<evidence type="ECO:0000313" key="3">
    <source>
        <dbReference type="Proteomes" id="UP000473574"/>
    </source>
</evidence>
<dbReference type="EMBL" id="QZCE01000003">
    <property type="protein sequence ID" value="NEZ68371.1"/>
    <property type="molecule type" value="Genomic_DNA"/>
</dbReference>
<dbReference type="AlphaFoldDB" id="A0A6M0SKI1"/>
<gene>
    <name evidence="2" type="ORF">D0962_37565</name>
</gene>
<evidence type="ECO:0000313" key="2">
    <source>
        <dbReference type="EMBL" id="NEZ68371.1"/>
    </source>
</evidence>
<dbReference type="Proteomes" id="UP000473574">
    <property type="component" value="Unassembled WGS sequence"/>
</dbReference>
<proteinExistence type="predicted"/>
<protein>
    <submittedName>
        <fullName evidence="2">Uncharacterized protein</fullName>
    </submittedName>
</protein>
<name>A0A6M0SKI1_9CYAN</name>
<keyword evidence="1" id="KW-0175">Coiled coil</keyword>